<keyword evidence="2" id="KW-1185">Reference proteome</keyword>
<sequence length="270" mass="29732">MGALRFRILLGLTGLAALGSQTALGQARRSGSGAAADAPTYQRELTYGINFNTNGGMIGGAMFRSTRSLSADWSRFWMLEVVEVKHPKEQRVQNYYSGGIYVPGKTNYAFVLRPSIGAQRVIFRKAPDSGVQVSGLAGIGPSVALMMPYYIYYDYTKRDADNNAIGPDDIRIEQYDPNKHSPDDIFIYDRAPLFSGANETKPQIGGHVRGALTFEYGRYRDAVAGVETGFLFEAYPQNLPILGSNAVSADQLNNKYFTSVYLTIYLGTRK</sequence>
<organism evidence="1 2">
    <name type="scientific">Hymenobacter lutimineralis</name>
    <dbReference type="NCBI Taxonomy" id="2606448"/>
    <lineage>
        <taxon>Bacteria</taxon>
        <taxon>Pseudomonadati</taxon>
        <taxon>Bacteroidota</taxon>
        <taxon>Cytophagia</taxon>
        <taxon>Cytophagales</taxon>
        <taxon>Hymenobacteraceae</taxon>
        <taxon>Hymenobacter</taxon>
    </lineage>
</organism>
<reference evidence="1 2" key="1">
    <citation type="submission" date="2019-08" db="EMBL/GenBank/DDBJ databases">
        <authorList>
            <person name="Seo M.-J."/>
        </authorList>
    </citation>
    <scope>NUCLEOTIDE SEQUENCE [LARGE SCALE GENOMIC DNA]</scope>
    <source>
        <strain evidence="1 2">KIGAM108</strain>
    </source>
</reference>
<accession>A0A5D6UZT2</accession>
<dbReference type="EMBL" id="VTHL01000011">
    <property type="protein sequence ID" value="TYZ08916.1"/>
    <property type="molecule type" value="Genomic_DNA"/>
</dbReference>
<evidence type="ECO:0000313" key="1">
    <source>
        <dbReference type="EMBL" id="TYZ08916.1"/>
    </source>
</evidence>
<proteinExistence type="predicted"/>
<evidence type="ECO:0000313" key="2">
    <source>
        <dbReference type="Proteomes" id="UP000322791"/>
    </source>
</evidence>
<dbReference type="RefSeq" id="WP_149071241.1">
    <property type="nucleotide sequence ID" value="NZ_VTHL01000011.1"/>
</dbReference>
<dbReference type="Proteomes" id="UP000322791">
    <property type="component" value="Unassembled WGS sequence"/>
</dbReference>
<name>A0A5D6UZT2_9BACT</name>
<protein>
    <recommendedName>
        <fullName evidence="3">Outer membrane beta-barrel protein</fullName>
    </recommendedName>
</protein>
<comment type="caution">
    <text evidence="1">The sequence shown here is derived from an EMBL/GenBank/DDBJ whole genome shotgun (WGS) entry which is preliminary data.</text>
</comment>
<gene>
    <name evidence="1" type="ORF">FY528_11920</name>
</gene>
<evidence type="ECO:0008006" key="3">
    <source>
        <dbReference type="Google" id="ProtNLM"/>
    </source>
</evidence>
<dbReference type="AlphaFoldDB" id="A0A5D6UZT2"/>